<evidence type="ECO:0000259" key="6">
    <source>
        <dbReference type="PROSITE" id="PS50893"/>
    </source>
</evidence>
<keyword evidence="3" id="KW-0547">Nucleotide-binding</keyword>
<dbReference type="OrthoDB" id="9775250at2"/>
<dbReference type="GO" id="GO:0005524">
    <property type="term" value="F:ATP binding"/>
    <property type="evidence" value="ECO:0007669"/>
    <property type="project" value="UniProtKB-KW"/>
</dbReference>
<proteinExistence type="inferred from homology"/>
<evidence type="ECO:0000256" key="2">
    <source>
        <dbReference type="ARBA" id="ARBA00022448"/>
    </source>
</evidence>
<protein>
    <submittedName>
        <fullName evidence="7">ABC transporter ATP-binding protein</fullName>
    </submittedName>
</protein>
<dbReference type="PROSITE" id="PS00211">
    <property type="entry name" value="ABC_TRANSPORTER_1"/>
    <property type="match status" value="1"/>
</dbReference>
<dbReference type="GO" id="GO:0016887">
    <property type="term" value="F:ATP hydrolysis activity"/>
    <property type="evidence" value="ECO:0007669"/>
    <property type="project" value="InterPro"/>
</dbReference>
<sequence>MSLEIANLNVSIDRIAILRDIDLTIPTGQMAGLIGHNGAGKTTLIRAIMGLLPATSGSIRFKGEELTQLAPHRRAKLQISYMPEDRRLIPELTVTENLLMPAWANHIRDGEKRLAWVYSLMPEIADFGERKALQLSGGQQKLVALGRALIPGRELILLDEPFEGVAPVLAQRLTSVIGDLRGEGLTVLIAESDDSHSAGLVDQTWRIERGAVAFGRKASAASANHQHPA</sequence>
<dbReference type="PANTHER" id="PTHR43820:SF4">
    <property type="entry name" value="HIGH-AFFINITY BRANCHED-CHAIN AMINO ACID TRANSPORT ATP-BINDING PROTEIN LIVF"/>
    <property type="match status" value="1"/>
</dbReference>
<dbReference type="InterPro" id="IPR003439">
    <property type="entry name" value="ABC_transporter-like_ATP-bd"/>
</dbReference>
<dbReference type="RefSeq" id="WP_095620653.1">
    <property type="nucleotide sequence ID" value="NZ_NSKB01000003.1"/>
</dbReference>
<dbReference type="EMBL" id="NSKB01000003">
    <property type="protein sequence ID" value="PAU77490.1"/>
    <property type="molecule type" value="Genomic_DNA"/>
</dbReference>
<dbReference type="SMART" id="SM00382">
    <property type="entry name" value="AAA"/>
    <property type="match status" value="1"/>
</dbReference>
<comment type="similarity">
    <text evidence="1">Belongs to the ABC transporter superfamily.</text>
</comment>
<dbReference type="Gene3D" id="3.40.50.300">
    <property type="entry name" value="P-loop containing nucleotide triphosphate hydrolases"/>
    <property type="match status" value="1"/>
</dbReference>
<dbReference type="InterPro" id="IPR017871">
    <property type="entry name" value="ABC_transporter-like_CS"/>
</dbReference>
<dbReference type="Proteomes" id="UP000217771">
    <property type="component" value="Unassembled WGS sequence"/>
</dbReference>
<dbReference type="PANTHER" id="PTHR43820">
    <property type="entry name" value="HIGH-AFFINITY BRANCHED-CHAIN AMINO ACID TRANSPORT ATP-BINDING PROTEIN LIVF"/>
    <property type="match status" value="1"/>
</dbReference>
<name>A0A2A2EY60_9GAMM</name>
<evidence type="ECO:0000256" key="1">
    <source>
        <dbReference type="ARBA" id="ARBA00005417"/>
    </source>
</evidence>
<dbReference type="InterPro" id="IPR027417">
    <property type="entry name" value="P-loop_NTPase"/>
</dbReference>
<dbReference type="SUPFAM" id="SSF52540">
    <property type="entry name" value="P-loop containing nucleoside triphosphate hydrolases"/>
    <property type="match status" value="1"/>
</dbReference>
<keyword evidence="5" id="KW-0029">Amino-acid transport</keyword>
<dbReference type="AlphaFoldDB" id="A0A2A2EY60"/>
<organism evidence="7 8">
    <name type="scientific">Halomonas salipaludis</name>
    <dbReference type="NCBI Taxonomy" id="2032625"/>
    <lineage>
        <taxon>Bacteria</taxon>
        <taxon>Pseudomonadati</taxon>
        <taxon>Pseudomonadota</taxon>
        <taxon>Gammaproteobacteria</taxon>
        <taxon>Oceanospirillales</taxon>
        <taxon>Halomonadaceae</taxon>
        <taxon>Halomonas</taxon>
    </lineage>
</organism>
<feature type="domain" description="ABC transporter" evidence="6">
    <location>
        <begin position="3"/>
        <end position="229"/>
    </location>
</feature>
<comment type="caution">
    <text evidence="7">The sequence shown here is derived from an EMBL/GenBank/DDBJ whole genome shotgun (WGS) entry which is preliminary data.</text>
</comment>
<evidence type="ECO:0000313" key="7">
    <source>
        <dbReference type="EMBL" id="PAU77490.1"/>
    </source>
</evidence>
<evidence type="ECO:0000256" key="4">
    <source>
        <dbReference type="ARBA" id="ARBA00022840"/>
    </source>
</evidence>
<evidence type="ECO:0000313" key="8">
    <source>
        <dbReference type="Proteomes" id="UP000217771"/>
    </source>
</evidence>
<keyword evidence="4 7" id="KW-0067">ATP-binding</keyword>
<gene>
    <name evidence="7" type="ORF">CK498_09700</name>
</gene>
<keyword evidence="8" id="KW-1185">Reference proteome</keyword>
<evidence type="ECO:0000256" key="3">
    <source>
        <dbReference type="ARBA" id="ARBA00022741"/>
    </source>
</evidence>
<dbReference type="Pfam" id="PF00005">
    <property type="entry name" value="ABC_tran"/>
    <property type="match status" value="1"/>
</dbReference>
<accession>A0A2A2EY60</accession>
<dbReference type="InterPro" id="IPR052156">
    <property type="entry name" value="BCAA_Transport_ATP-bd_LivF"/>
</dbReference>
<evidence type="ECO:0000256" key="5">
    <source>
        <dbReference type="ARBA" id="ARBA00022970"/>
    </source>
</evidence>
<dbReference type="InterPro" id="IPR003593">
    <property type="entry name" value="AAA+_ATPase"/>
</dbReference>
<dbReference type="GO" id="GO:0015658">
    <property type="term" value="F:branched-chain amino acid transmembrane transporter activity"/>
    <property type="evidence" value="ECO:0007669"/>
    <property type="project" value="TreeGrafter"/>
</dbReference>
<dbReference type="PROSITE" id="PS50893">
    <property type="entry name" value="ABC_TRANSPORTER_2"/>
    <property type="match status" value="1"/>
</dbReference>
<dbReference type="GO" id="GO:0015807">
    <property type="term" value="P:L-amino acid transport"/>
    <property type="evidence" value="ECO:0007669"/>
    <property type="project" value="TreeGrafter"/>
</dbReference>
<reference evidence="7 8" key="1">
    <citation type="submission" date="2017-08" db="EMBL/GenBank/DDBJ databases">
        <title>Halomonas alkalisoli sp. nov., isolated from saline alkaline soil.</title>
        <authorList>
            <person name="Wang D."/>
            <person name="Zhang G."/>
        </authorList>
    </citation>
    <scope>NUCLEOTIDE SEQUENCE [LARGE SCALE GENOMIC DNA]</scope>
    <source>
        <strain evidence="7 8">WRN001</strain>
    </source>
</reference>
<keyword evidence="2" id="KW-0813">Transport</keyword>